<dbReference type="Proteomes" id="UP001177260">
    <property type="component" value="Unassembled WGS sequence"/>
</dbReference>
<name>A0ACC3BBQ5_9EURO</name>
<comment type="caution">
    <text evidence="1">The sequence shown here is derived from an EMBL/GenBank/DDBJ whole genome shotgun (WGS) entry which is preliminary data.</text>
</comment>
<reference evidence="1 2" key="1">
    <citation type="journal article" date="2023" name="ACS Omega">
        <title>Identification of the Neoaspergillic Acid Biosynthesis Gene Cluster by Establishing an In Vitro CRISPR-Ribonucleoprotein Genetic System in Aspergillus melleus.</title>
        <authorList>
            <person name="Yuan B."/>
            <person name="Grau M.F."/>
            <person name="Murata R.M."/>
            <person name="Torok T."/>
            <person name="Venkateswaran K."/>
            <person name="Stajich J.E."/>
            <person name="Wang C.C.C."/>
        </authorList>
    </citation>
    <scope>NUCLEOTIDE SEQUENCE [LARGE SCALE GENOMIC DNA]</scope>
    <source>
        <strain evidence="1 2">IMV 1140</strain>
    </source>
</reference>
<proteinExistence type="predicted"/>
<accession>A0ACC3BBQ5</accession>
<organism evidence="1 2">
    <name type="scientific">Aspergillus melleus</name>
    <dbReference type="NCBI Taxonomy" id="138277"/>
    <lineage>
        <taxon>Eukaryota</taxon>
        <taxon>Fungi</taxon>
        <taxon>Dikarya</taxon>
        <taxon>Ascomycota</taxon>
        <taxon>Pezizomycotina</taxon>
        <taxon>Eurotiomycetes</taxon>
        <taxon>Eurotiomycetidae</taxon>
        <taxon>Eurotiales</taxon>
        <taxon>Aspergillaceae</taxon>
        <taxon>Aspergillus</taxon>
        <taxon>Aspergillus subgen. Circumdati</taxon>
    </lineage>
</organism>
<protein>
    <submittedName>
        <fullName evidence="1">Uncharacterized protein</fullName>
    </submittedName>
</protein>
<dbReference type="EMBL" id="JAOPJF010000010">
    <property type="protein sequence ID" value="KAK1147892.1"/>
    <property type="molecule type" value="Genomic_DNA"/>
</dbReference>
<gene>
    <name evidence="1" type="ORF">N8T08_000407</name>
</gene>
<sequence length="284" mass="32990">MAATKCAQYFPISLLFAEFCQPWCRTCGDFGPFLYFPTATRSCYKCNFVEPEYEIAEISALRFHLALSWKQIRTIPIIHSLDLRPSRRFANITQAKALALQVHGSKDALDRAYQAKLDRCRKSYDRRLWEWYQEGANGRTPQPLIKPPLKKENPVALIRTTRESGHVECLFTAENPGLSIFEILKPKKLGGILQMMCDGREKSIPFEELKQVEPVEIEEERNEGRKKRKELWAEEEKLTARLEAGFWDWKLHEPDRLMGSEAEAKPQHDETRETNKLEKSPEGF</sequence>
<keyword evidence="2" id="KW-1185">Reference proteome</keyword>
<evidence type="ECO:0000313" key="2">
    <source>
        <dbReference type="Proteomes" id="UP001177260"/>
    </source>
</evidence>
<evidence type="ECO:0000313" key="1">
    <source>
        <dbReference type="EMBL" id="KAK1147892.1"/>
    </source>
</evidence>